<dbReference type="AlphaFoldDB" id="A0ABD2JUY0"/>
<keyword evidence="3" id="KW-1185">Reference proteome</keyword>
<feature type="domain" description="MATH" evidence="1">
    <location>
        <begin position="134"/>
        <end position="281"/>
    </location>
</feature>
<organism evidence="2 3">
    <name type="scientific">Heterodera schachtii</name>
    <name type="common">Sugarbeet cyst nematode worm</name>
    <name type="synonym">Tylenchus schachtii</name>
    <dbReference type="NCBI Taxonomy" id="97005"/>
    <lineage>
        <taxon>Eukaryota</taxon>
        <taxon>Metazoa</taxon>
        <taxon>Ecdysozoa</taxon>
        <taxon>Nematoda</taxon>
        <taxon>Chromadorea</taxon>
        <taxon>Rhabditida</taxon>
        <taxon>Tylenchina</taxon>
        <taxon>Tylenchomorpha</taxon>
        <taxon>Tylenchoidea</taxon>
        <taxon>Heteroderidae</taxon>
        <taxon>Heteroderinae</taxon>
        <taxon>Heterodera</taxon>
    </lineage>
</organism>
<dbReference type="PROSITE" id="PS50144">
    <property type="entry name" value="MATH"/>
    <property type="match status" value="2"/>
</dbReference>
<dbReference type="SUPFAM" id="SSF49599">
    <property type="entry name" value="TRAF domain-like"/>
    <property type="match status" value="2"/>
</dbReference>
<dbReference type="InterPro" id="IPR002083">
    <property type="entry name" value="MATH/TRAF_dom"/>
</dbReference>
<sequence length="292" mass="33658">MGAVEYINGLSWKIWAKIKTKTGNTDDNEKWLSIYLLCDAPEEDLYWHCIVRSATFRIISRKNGVDNSIGTVCDRVLNNKSTGLGFVNFISFAELMDQSNGFYNREENKVTLTIDLTVKDEKMDKFDLDQSKSNEKISMEIEKLSEFAREAIGSERKSETATHIKGLPWKIWAQKKRKNGSTDNNEKWLGFYLLCAGPKEDKTWECKDKTWECKCSATFRIVSPKNNMGDYWREFSEERTFNSKSNSTWGYDNFISFAELMDPSKGFYNKSEDKITLAIDVTVKEAKTEGKS</sequence>
<accession>A0ABD2JUY0</accession>
<proteinExistence type="predicted"/>
<feature type="domain" description="MATH" evidence="1">
    <location>
        <begin position="1"/>
        <end position="114"/>
    </location>
</feature>
<evidence type="ECO:0000313" key="3">
    <source>
        <dbReference type="Proteomes" id="UP001620645"/>
    </source>
</evidence>
<dbReference type="Proteomes" id="UP001620645">
    <property type="component" value="Unassembled WGS sequence"/>
</dbReference>
<gene>
    <name evidence="2" type="ORF">niasHS_004301</name>
</gene>
<dbReference type="InterPro" id="IPR008974">
    <property type="entry name" value="TRAF-like"/>
</dbReference>
<dbReference type="SMART" id="SM00061">
    <property type="entry name" value="MATH"/>
    <property type="match status" value="1"/>
</dbReference>
<name>A0ABD2JUY0_HETSC</name>
<evidence type="ECO:0000313" key="2">
    <source>
        <dbReference type="EMBL" id="KAL3094399.1"/>
    </source>
</evidence>
<dbReference type="PANTHER" id="PTHR46162">
    <property type="entry name" value="TRAF-LIKE FAMILY PROTEIN"/>
    <property type="match status" value="1"/>
</dbReference>
<dbReference type="Pfam" id="PF22486">
    <property type="entry name" value="MATH_2"/>
    <property type="match status" value="2"/>
</dbReference>
<dbReference type="PANTHER" id="PTHR46162:SF2">
    <property type="entry name" value="ANKYRIN REPEAT-CONTAINING PROTEIN-RELATED"/>
    <property type="match status" value="1"/>
</dbReference>
<dbReference type="CDD" id="cd00121">
    <property type="entry name" value="MATH"/>
    <property type="match status" value="1"/>
</dbReference>
<dbReference type="EMBL" id="JBICCN010000091">
    <property type="protein sequence ID" value="KAL3094399.1"/>
    <property type="molecule type" value="Genomic_DNA"/>
</dbReference>
<dbReference type="Gene3D" id="2.60.210.10">
    <property type="entry name" value="Apoptosis, Tumor Necrosis Factor Receptor Associated Protein 2, Chain A"/>
    <property type="match status" value="2"/>
</dbReference>
<comment type="caution">
    <text evidence="2">The sequence shown here is derived from an EMBL/GenBank/DDBJ whole genome shotgun (WGS) entry which is preliminary data.</text>
</comment>
<evidence type="ECO:0000259" key="1">
    <source>
        <dbReference type="PROSITE" id="PS50144"/>
    </source>
</evidence>
<reference evidence="2 3" key="1">
    <citation type="submission" date="2024-10" db="EMBL/GenBank/DDBJ databases">
        <authorList>
            <person name="Kim D."/>
        </authorList>
    </citation>
    <scope>NUCLEOTIDE SEQUENCE [LARGE SCALE GENOMIC DNA]</scope>
    <source>
        <strain evidence="2">Taebaek</strain>
    </source>
</reference>
<protein>
    <recommendedName>
        <fullName evidence="1">MATH domain-containing protein</fullName>
    </recommendedName>
</protein>